<gene>
    <name evidence="2" type="ORF">HJC23_006474</name>
</gene>
<feature type="region of interest" description="Disordered" evidence="1">
    <location>
        <begin position="1"/>
        <end position="76"/>
    </location>
</feature>
<dbReference type="EMBL" id="JABMIG020000010">
    <property type="protein sequence ID" value="KAL3804083.1"/>
    <property type="molecule type" value="Genomic_DNA"/>
</dbReference>
<accession>A0ABD3QV37</accession>
<evidence type="ECO:0000313" key="2">
    <source>
        <dbReference type="EMBL" id="KAL3804083.1"/>
    </source>
</evidence>
<feature type="compositionally biased region" description="Polar residues" evidence="1">
    <location>
        <begin position="1"/>
        <end position="15"/>
    </location>
</feature>
<feature type="compositionally biased region" description="Polar residues" evidence="1">
    <location>
        <begin position="52"/>
        <end position="71"/>
    </location>
</feature>
<sequence>MMVHGKTSNSKSGNSHRSDRDEPAEGRTRDDNLASREKERSSSRRAMKKTDNNNTSHDGSATTIRTGTTARENPKPQLRLQQQIDEYRDLYTDVVPIILETKTVKNMKFVDFYGDPGRYTGKVNEARMPHGMGEMTYDHGLVQGGKWCQSNNLTPMDIIDSQQTNGVLDEGSIVSCPRGPRKSASGSIASRESVRRSGRVGDP</sequence>
<feature type="region of interest" description="Disordered" evidence="1">
    <location>
        <begin position="169"/>
        <end position="203"/>
    </location>
</feature>
<evidence type="ECO:0000313" key="3">
    <source>
        <dbReference type="Proteomes" id="UP001516023"/>
    </source>
</evidence>
<dbReference type="AlphaFoldDB" id="A0ABD3QV37"/>
<evidence type="ECO:0000256" key="1">
    <source>
        <dbReference type="SAM" id="MobiDB-lite"/>
    </source>
</evidence>
<dbReference type="Proteomes" id="UP001516023">
    <property type="component" value="Unassembled WGS sequence"/>
</dbReference>
<protein>
    <submittedName>
        <fullName evidence="2">Uncharacterized protein</fullName>
    </submittedName>
</protein>
<reference evidence="2 3" key="1">
    <citation type="journal article" date="2020" name="G3 (Bethesda)">
        <title>Improved Reference Genome for Cyclotella cryptica CCMP332, a Model for Cell Wall Morphogenesis, Salinity Adaptation, and Lipid Production in Diatoms (Bacillariophyta).</title>
        <authorList>
            <person name="Roberts W.R."/>
            <person name="Downey K.M."/>
            <person name="Ruck E.C."/>
            <person name="Traller J.C."/>
            <person name="Alverson A.J."/>
        </authorList>
    </citation>
    <scope>NUCLEOTIDE SEQUENCE [LARGE SCALE GENOMIC DNA]</scope>
    <source>
        <strain evidence="2 3">CCMP332</strain>
    </source>
</reference>
<organism evidence="2 3">
    <name type="scientific">Cyclotella cryptica</name>
    <dbReference type="NCBI Taxonomy" id="29204"/>
    <lineage>
        <taxon>Eukaryota</taxon>
        <taxon>Sar</taxon>
        <taxon>Stramenopiles</taxon>
        <taxon>Ochrophyta</taxon>
        <taxon>Bacillariophyta</taxon>
        <taxon>Coscinodiscophyceae</taxon>
        <taxon>Thalassiosirophycidae</taxon>
        <taxon>Stephanodiscales</taxon>
        <taxon>Stephanodiscaceae</taxon>
        <taxon>Cyclotella</taxon>
    </lineage>
</organism>
<comment type="caution">
    <text evidence="2">The sequence shown here is derived from an EMBL/GenBank/DDBJ whole genome shotgun (WGS) entry which is preliminary data.</text>
</comment>
<feature type="compositionally biased region" description="Basic and acidic residues" evidence="1">
    <location>
        <begin position="192"/>
        <end position="203"/>
    </location>
</feature>
<name>A0ABD3QV37_9STRA</name>
<proteinExistence type="predicted"/>
<feature type="compositionally biased region" description="Basic and acidic residues" evidence="1">
    <location>
        <begin position="16"/>
        <end position="42"/>
    </location>
</feature>
<keyword evidence="3" id="KW-1185">Reference proteome</keyword>